<reference evidence="2 3" key="1">
    <citation type="journal article" date="2021" name="Sci. Rep.">
        <title>The genome of the diatom Chaetoceros tenuissimus carries an ancient integrated fragment of an extant virus.</title>
        <authorList>
            <person name="Hongo Y."/>
            <person name="Kimura K."/>
            <person name="Takaki Y."/>
            <person name="Yoshida Y."/>
            <person name="Baba S."/>
            <person name="Kobayashi G."/>
            <person name="Nagasaki K."/>
            <person name="Hano T."/>
            <person name="Tomaru Y."/>
        </authorList>
    </citation>
    <scope>NUCLEOTIDE SEQUENCE [LARGE SCALE GENOMIC DNA]</scope>
    <source>
        <strain evidence="2 3">NIES-3715</strain>
    </source>
</reference>
<feature type="region of interest" description="Disordered" evidence="1">
    <location>
        <begin position="373"/>
        <end position="398"/>
    </location>
</feature>
<protein>
    <submittedName>
        <fullName evidence="2">Uncharacterized protein</fullName>
    </submittedName>
</protein>
<feature type="region of interest" description="Disordered" evidence="1">
    <location>
        <begin position="167"/>
        <end position="190"/>
    </location>
</feature>
<organism evidence="2 3">
    <name type="scientific">Chaetoceros tenuissimus</name>
    <dbReference type="NCBI Taxonomy" id="426638"/>
    <lineage>
        <taxon>Eukaryota</taxon>
        <taxon>Sar</taxon>
        <taxon>Stramenopiles</taxon>
        <taxon>Ochrophyta</taxon>
        <taxon>Bacillariophyta</taxon>
        <taxon>Coscinodiscophyceae</taxon>
        <taxon>Chaetocerotophycidae</taxon>
        <taxon>Chaetocerotales</taxon>
        <taxon>Chaetocerotaceae</taxon>
        <taxon>Chaetoceros</taxon>
    </lineage>
</organism>
<dbReference type="AlphaFoldDB" id="A0AAD3GZL7"/>
<dbReference type="Proteomes" id="UP001054902">
    <property type="component" value="Unassembled WGS sequence"/>
</dbReference>
<dbReference type="EMBL" id="BLLK01000020">
    <property type="protein sequence ID" value="GFH44915.1"/>
    <property type="molecule type" value="Genomic_DNA"/>
</dbReference>
<evidence type="ECO:0000256" key="1">
    <source>
        <dbReference type="SAM" id="MobiDB-lite"/>
    </source>
</evidence>
<gene>
    <name evidence="2" type="ORF">CTEN210_01389</name>
</gene>
<sequence length="488" mass="55641">MDSFSNDFFAHIPSTEEKDEMRRAIKPPSEWLSILCKDWAIENSALVETIDLKFLSYKSYLKGKLSSQLLCRISIPEIRPENEEQDKSGIEFWKIMGVQDDFDIFFIISQVEKFCVVYGIRCYNEATMTIGFEDLQGMNNLEEGVDDLQLAQLHNFLGNSLDVNMKPSPVKRIEPRKLPSSPEKESKEDDQNMIAVEAKQGRELTREEKRNMKLLGRKQREERLQREKDEAIDRAVDLLRSNRIPISITKGVKVVKKVQKMINETLKEDNSLSLLKRDTSTGNEKKSGKKAKAAITVSTATDLNKIVTLAQNLYDKYNAIARVHKQKVSWAMISEEIGINVKVREKYARMYNRAVERGFDFKANGHFKLKDHPEIFKEPLPKKRKKKETSKPEHIPMPPIDQEFVEESQVILQDVPESGNDFYLSHSNDLDDANVSLNANSVENDDHGLEMYDQVAAAVDSAFKSVPVEKNAADEAAEAALTAHLSEV</sequence>
<evidence type="ECO:0000313" key="2">
    <source>
        <dbReference type="EMBL" id="GFH44915.1"/>
    </source>
</evidence>
<keyword evidence="3" id="KW-1185">Reference proteome</keyword>
<proteinExistence type="predicted"/>
<feature type="compositionally biased region" description="Basic and acidic residues" evidence="1">
    <location>
        <begin position="171"/>
        <end position="190"/>
    </location>
</feature>
<comment type="caution">
    <text evidence="2">The sequence shown here is derived from an EMBL/GenBank/DDBJ whole genome shotgun (WGS) entry which is preliminary data.</text>
</comment>
<name>A0AAD3GZL7_9STRA</name>
<accession>A0AAD3GZL7</accession>
<evidence type="ECO:0000313" key="3">
    <source>
        <dbReference type="Proteomes" id="UP001054902"/>
    </source>
</evidence>